<name>A0AAX2QND8_9HYPH</name>
<evidence type="ECO:0000313" key="2">
    <source>
        <dbReference type="EMBL" id="TCU25302.1"/>
    </source>
</evidence>
<keyword evidence="1" id="KW-0812">Transmembrane</keyword>
<keyword evidence="1" id="KW-1133">Transmembrane helix</keyword>
<dbReference type="RefSeq" id="WP_132611413.1">
    <property type="nucleotide sequence ID" value="NZ_SMBI01000005.1"/>
</dbReference>
<feature type="transmembrane region" description="Helical" evidence="1">
    <location>
        <begin position="46"/>
        <end position="66"/>
    </location>
</feature>
<evidence type="ECO:0000256" key="1">
    <source>
        <dbReference type="SAM" id="Phobius"/>
    </source>
</evidence>
<evidence type="ECO:0000313" key="3">
    <source>
        <dbReference type="Proteomes" id="UP000295021"/>
    </source>
</evidence>
<organism evidence="2 3">
    <name type="scientific">Rhizobium laguerreae</name>
    <dbReference type="NCBI Taxonomy" id="1076926"/>
    <lineage>
        <taxon>Bacteria</taxon>
        <taxon>Pseudomonadati</taxon>
        <taxon>Pseudomonadota</taxon>
        <taxon>Alphaproteobacteria</taxon>
        <taxon>Hyphomicrobiales</taxon>
        <taxon>Rhizobiaceae</taxon>
        <taxon>Rhizobium/Agrobacterium group</taxon>
        <taxon>Rhizobium</taxon>
    </lineage>
</organism>
<feature type="transmembrane region" description="Helical" evidence="1">
    <location>
        <begin position="7"/>
        <end position="26"/>
    </location>
</feature>
<keyword evidence="1" id="KW-0472">Membrane</keyword>
<dbReference type="AlphaFoldDB" id="A0AAX2QND8"/>
<accession>A0AAX2QND8</accession>
<sequence length="226" mass="25390">MANFMDRWAAPIAGAVMILILILVISGLEPNRELFCKKDEMCLREWLSALSGWAAAIAAVVTLLTLRQQIRFQIGDVPPSIYAFTSVGPDRRPQVTFILENWNRRPLHMQEVKITRASQLIILYPKTVEIDGTVTDVSWNRYLPGYVTAFLPGRVDGHKTSSALVVCDVMVAGPPDEVQGELAIYRCGIEVKSVQMDRAGNDTTTATDLFLTLNWPIRDENKWHTF</sequence>
<proteinExistence type="predicted"/>
<comment type="caution">
    <text evidence="2">The sequence shown here is derived from an EMBL/GenBank/DDBJ whole genome shotgun (WGS) entry which is preliminary data.</text>
</comment>
<protein>
    <submittedName>
        <fullName evidence="2">Uncharacterized protein</fullName>
    </submittedName>
</protein>
<dbReference type="EMBL" id="SMBI01000005">
    <property type="protein sequence ID" value="TCU25302.1"/>
    <property type="molecule type" value="Genomic_DNA"/>
</dbReference>
<reference evidence="2 3" key="1">
    <citation type="submission" date="2019-03" db="EMBL/GenBank/DDBJ databases">
        <title>Genomic Encyclopedia of Type Strains, Phase IV (KMG-V): Genome sequencing to study the core and pangenomes of soil and plant-associated prokaryotes.</title>
        <authorList>
            <person name="Whitman W."/>
        </authorList>
    </citation>
    <scope>NUCLEOTIDE SEQUENCE [LARGE SCALE GENOMIC DNA]</scope>
    <source>
        <strain evidence="2 3">FB403</strain>
    </source>
</reference>
<gene>
    <name evidence="2" type="ORF">EV131_105416</name>
</gene>
<dbReference type="Proteomes" id="UP000295021">
    <property type="component" value="Unassembled WGS sequence"/>
</dbReference>